<evidence type="ECO:0000259" key="1">
    <source>
        <dbReference type="Pfam" id="PF06054"/>
    </source>
</evidence>
<gene>
    <name evidence="3" type="ORF">LCIT_00420</name>
</gene>
<organism evidence="3 4">
    <name type="scientific">Leuconostoc citreum</name>
    <dbReference type="NCBI Taxonomy" id="33964"/>
    <lineage>
        <taxon>Bacteria</taxon>
        <taxon>Bacillati</taxon>
        <taxon>Bacillota</taxon>
        <taxon>Bacilli</taxon>
        <taxon>Lactobacillales</taxon>
        <taxon>Lactobacillaceae</taxon>
        <taxon>Leuconostoc</taxon>
    </lineage>
</organism>
<feature type="domain" description="Competence protein CoiA-like N-terminal" evidence="2">
    <location>
        <begin position="16"/>
        <end position="54"/>
    </location>
</feature>
<dbReference type="Proteomes" id="UP000323274">
    <property type="component" value="Unassembled WGS sequence"/>
</dbReference>
<dbReference type="Pfam" id="PF25164">
    <property type="entry name" value="CoiA_N"/>
    <property type="match status" value="1"/>
</dbReference>
<evidence type="ECO:0000313" key="3">
    <source>
        <dbReference type="EMBL" id="GDZ82800.1"/>
    </source>
</evidence>
<evidence type="ECO:0000313" key="4">
    <source>
        <dbReference type="Proteomes" id="UP000323274"/>
    </source>
</evidence>
<dbReference type="Pfam" id="PF06054">
    <property type="entry name" value="CoiA_nuc"/>
    <property type="match status" value="1"/>
</dbReference>
<dbReference type="AlphaFoldDB" id="A0A5A5TWI2"/>
<evidence type="ECO:0000259" key="2">
    <source>
        <dbReference type="Pfam" id="PF25164"/>
    </source>
</evidence>
<evidence type="ECO:0008006" key="5">
    <source>
        <dbReference type="Google" id="ProtNLM"/>
    </source>
</evidence>
<proteinExistence type="predicted"/>
<sequence>MFVAINRKEQYVLARDAKKNSQFNCPGCHEPVILRVGDIKQQHFAHIVGAKCQTFSENETAAHLSGKLQLAEQLATHGVVQIEAKLVAIQQRPDILLTIGDKQLAIEYQCSPISQKRLAERNEGYRRQNIDVIWILGETYFERHLSQKTILKFMTAHDQVVFYLPTQGHYIHRGHFIKKDFERVHYTEICDTMPFTVISKLSRQRPLDVKKQIYKLQNLLLQKRVNQQMISYFYNQNRLIILAPLWIHYGETFGLIIANWQWRLLAVCLIEKVGIGHKVRLRCIADKLFTYVAGNDRFRWRQVKKLLDSLQQQGYISLQGDYLCVLSELPWFISLAGKLDKVRKK</sequence>
<reference evidence="3 4" key="1">
    <citation type="submission" date="2019-04" db="EMBL/GenBank/DDBJ databases">
        <title>A pseudo-fructophilic Leuconostoc citreum strain F192-5 isolated from peel of satsuma mandarin: the first report for isolation and characterization of strain-dependent fructophilic-like characteristics.</title>
        <authorList>
            <person name="Maeno S."/>
            <person name="Tanizawa Y."/>
            <person name="Kajikawa A."/>
            <person name="Kanesaki Y."/>
            <person name="Kubota E."/>
            <person name="Arita M."/>
            <person name="Leon D."/>
            <person name="Endo A."/>
        </authorList>
    </citation>
    <scope>NUCLEOTIDE SEQUENCE [LARGE SCALE GENOMIC DNA]</scope>
    <source>
        <strain evidence="3 4">F192-5</strain>
    </source>
</reference>
<dbReference type="RefSeq" id="WP_149333437.1">
    <property type="nucleotide sequence ID" value="NZ_BJJW01000001.1"/>
</dbReference>
<dbReference type="InterPro" id="IPR057253">
    <property type="entry name" value="CoiA-like_N"/>
</dbReference>
<comment type="caution">
    <text evidence="3">The sequence shown here is derived from an EMBL/GenBank/DDBJ whole genome shotgun (WGS) entry which is preliminary data.</text>
</comment>
<protein>
    <recommendedName>
        <fullName evidence="5">Competence protein</fullName>
    </recommendedName>
</protein>
<feature type="domain" description="Competence protein CoiA nuclease-like" evidence="1">
    <location>
        <begin position="59"/>
        <end position="179"/>
    </location>
</feature>
<dbReference type="InterPro" id="IPR010330">
    <property type="entry name" value="CoiA_nuc"/>
</dbReference>
<dbReference type="EMBL" id="BJJW01000001">
    <property type="protein sequence ID" value="GDZ82800.1"/>
    <property type="molecule type" value="Genomic_DNA"/>
</dbReference>
<accession>A0A5A5TWI2</accession>
<name>A0A5A5TWI2_LEUCI</name>